<dbReference type="InterPro" id="IPR024457">
    <property type="entry name" value="Putative_integrase_N"/>
</dbReference>
<evidence type="ECO:0000313" key="2">
    <source>
        <dbReference type="EMBL" id="VDZ99590.1"/>
    </source>
</evidence>
<accession>A0A3S4GJG2</accession>
<name>A0A3S4GJG2_SALET</name>
<dbReference type="EMBL" id="LR134140">
    <property type="protein sequence ID" value="VDZ99590.1"/>
    <property type="molecule type" value="Genomic_DNA"/>
</dbReference>
<evidence type="ECO:0000313" key="3">
    <source>
        <dbReference type="EMBL" id="VEA36239.1"/>
    </source>
</evidence>
<proteinExistence type="predicted"/>
<dbReference type="EMBL" id="LR134148">
    <property type="protein sequence ID" value="VEA36239.1"/>
    <property type="molecule type" value="Genomic_DNA"/>
</dbReference>
<dbReference type="Pfam" id="PF12834">
    <property type="entry name" value="Phage_int_SAM_2"/>
    <property type="match status" value="1"/>
</dbReference>
<protein>
    <submittedName>
        <fullName evidence="3">DNA-binding protein</fullName>
    </submittedName>
</protein>
<gene>
    <name evidence="2" type="ORF">NCTC129_05908</name>
    <name evidence="3" type="ORF">NCTC8271_02389</name>
</gene>
<evidence type="ECO:0000313" key="5">
    <source>
        <dbReference type="Proteomes" id="UP000282086"/>
    </source>
</evidence>
<reference evidence="4 5" key="1">
    <citation type="submission" date="2018-12" db="EMBL/GenBank/DDBJ databases">
        <authorList>
            <consortium name="Pathogen Informatics"/>
        </authorList>
    </citation>
    <scope>NUCLEOTIDE SEQUENCE [LARGE SCALE GENOMIC DNA]</scope>
    <source>
        <strain evidence="2 5">NCTC129</strain>
        <strain evidence="3 4">NCTC8271</strain>
    </source>
</reference>
<dbReference type="GO" id="GO:0003677">
    <property type="term" value="F:DNA binding"/>
    <property type="evidence" value="ECO:0007669"/>
    <property type="project" value="UniProtKB-KW"/>
</dbReference>
<evidence type="ECO:0000313" key="4">
    <source>
        <dbReference type="Proteomes" id="UP000273655"/>
    </source>
</evidence>
<dbReference type="Proteomes" id="UP000282086">
    <property type="component" value="Chromosome"/>
</dbReference>
<feature type="domain" description="Putative integrase N-terminal" evidence="1">
    <location>
        <begin position="1"/>
        <end position="43"/>
    </location>
</feature>
<evidence type="ECO:0000259" key="1">
    <source>
        <dbReference type="Pfam" id="PF12834"/>
    </source>
</evidence>
<dbReference type="Proteomes" id="UP000273655">
    <property type="component" value="Chromosome 1"/>
</dbReference>
<keyword evidence="3" id="KW-0238">DNA-binding</keyword>
<sequence length="43" mass="4869">MGKLGGEMKALAKRCGGSHKTVHDRIHIVQRFDHHLRALNVHI</sequence>
<dbReference type="AlphaFoldDB" id="A0A3S4GJG2"/>
<organism evidence="3 4">
    <name type="scientific">Salmonella enterica I</name>
    <dbReference type="NCBI Taxonomy" id="59201"/>
    <lineage>
        <taxon>Bacteria</taxon>
        <taxon>Pseudomonadati</taxon>
        <taxon>Pseudomonadota</taxon>
        <taxon>Gammaproteobacteria</taxon>
        <taxon>Enterobacterales</taxon>
        <taxon>Enterobacteriaceae</taxon>
        <taxon>Salmonella</taxon>
    </lineage>
</organism>